<evidence type="ECO:0000313" key="3">
    <source>
        <dbReference type="Ensembl" id="ENSOCUP00000036516.1"/>
    </source>
</evidence>
<dbReference type="GeneTree" id="ENSGT00960000190860"/>
<keyword evidence="4" id="KW-1185">Reference proteome</keyword>
<reference evidence="3" key="3">
    <citation type="submission" date="2025-09" db="UniProtKB">
        <authorList>
            <consortium name="Ensembl"/>
        </authorList>
    </citation>
    <scope>IDENTIFICATION</scope>
    <source>
        <strain evidence="3">Thorbecke</strain>
    </source>
</reference>
<dbReference type="GO" id="GO:0005739">
    <property type="term" value="C:mitochondrion"/>
    <property type="evidence" value="ECO:0007669"/>
    <property type="project" value="UniProtKB-SubCell"/>
</dbReference>
<organism evidence="3 4">
    <name type="scientific">Oryctolagus cuniculus</name>
    <name type="common">Rabbit</name>
    <dbReference type="NCBI Taxonomy" id="9986"/>
    <lineage>
        <taxon>Eukaryota</taxon>
        <taxon>Metazoa</taxon>
        <taxon>Chordata</taxon>
        <taxon>Craniata</taxon>
        <taxon>Vertebrata</taxon>
        <taxon>Euteleostomi</taxon>
        <taxon>Mammalia</taxon>
        <taxon>Eutheria</taxon>
        <taxon>Euarchontoglires</taxon>
        <taxon>Glires</taxon>
        <taxon>Lagomorpha</taxon>
        <taxon>Leporidae</taxon>
        <taxon>Oryctolagus</taxon>
    </lineage>
</organism>
<dbReference type="InterPro" id="IPR007972">
    <property type="entry name" value="Mtfr1"/>
</dbReference>
<comment type="similarity">
    <text evidence="1 2">Belongs to the MTFR1 family.</text>
</comment>
<keyword evidence="2" id="KW-0496">Mitochondrion</keyword>
<dbReference type="AlphaFoldDB" id="A0A5F9CT54"/>
<dbReference type="GO" id="GO:0000266">
    <property type="term" value="P:mitochondrial fission"/>
    <property type="evidence" value="ECO:0007669"/>
    <property type="project" value="UniProtKB-UniRule"/>
</dbReference>
<proteinExistence type="inferred from homology"/>
<dbReference type="STRING" id="9986.ENSOCUP00000036516"/>
<name>A0A5F9CT54_RABIT</name>
<dbReference type="Ensembl" id="ENSOCUT00000044050.1">
    <property type="protein sequence ID" value="ENSOCUP00000036516.1"/>
    <property type="gene ID" value="ENSOCUG00000039675.1"/>
</dbReference>
<reference evidence="3" key="2">
    <citation type="submission" date="2025-08" db="UniProtKB">
        <authorList>
            <consortium name="Ensembl"/>
        </authorList>
    </citation>
    <scope>IDENTIFICATION</scope>
    <source>
        <strain evidence="3">Thorbecke</strain>
    </source>
</reference>
<comment type="subcellular location">
    <subcellularLocation>
        <location evidence="2">Mitochondrion</location>
    </subcellularLocation>
</comment>
<accession>A0A5F9CT54</accession>
<sequence>MLSWIKPLIKIGFQQVRVSINMQIALWSGKPDGSSQSIVSKISSNLSLIQYPKVQFQLTSQTAQERMQWHLLMTLDGSQGRRGMVNKTMDRSQVKATPSGMTFLSL</sequence>
<dbReference type="GO" id="GO:0009060">
    <property type="term" value="P:aerobic respiration"/>
    <property type="evidence" value="ECO:0007669"/>
    <property type="project" value="UniProtKB-UniRule"/>
</dbReference>
<comment type="function">
    <text evidence="2">Plays a role in mitochondrial aerobic respiration. Regulates mitochondrial organization and fission.</text>
</comment>
<dbReference type="Pfam" id="PF05308">
    <property type="entry name" value="Mito_fiss_reg"/>
    <property type="match status" value="1"/>
</dbReference>
<evidence type="ECO:0000256" key="1">
    <source>
        <dbReference type="ARBA" id="ARBA00005807"/>
    </source>
</evidence>
<reference evidence="3 4" key="1">
    <citation type="journal article" date="2011" name="Nature">
        <title>A high-resolution map of human evolutionary constraint using 29 mammals.</title>
        <authorList>
            <person name="Lindblad-Toh K."/>
            <person name="Garber M."/>
            <person name="Zuk O."/>
            <person name="Lin M.F."/>
            <person name="Parker B.J."/>
            <person name="Washietl S."/>
            <person name="Kheradpour P."/>
            <person name="Ernst J."/>
            <person name="Jordan G."/>
            <person name="Mauceli E."/>
            <person name="Ward L.D."/>
            <person name="Lowe C.B."/>
            <person name="Holloway A.K."/>
            <person name="Clamp M."/>
            <person name="Gnerre S."/>
            <person name="Alfoldi J."/>
            <person name="Beal K."/>
            <person name="Chang J."/>
            <person name="Clawson H."/>
            <person name="Cuff J."/>
            <person name="Di Palma F."/>
            <person name="Fitzgerald S."/>
            <person name="Flicek P."/>
            <person name="Guttman M."/>
            <person name="Hubisz M.J."/>
            <person name="Jaffe D.B."/>
            <person name="Jungreis I."/>
            <person name="Kent W.J."/>
            <person name="Kostka D."/>
            <person name="Lara M."/>
            <person name="Martins A.L."/>
            <person name="Massingham T."/>
            <person name="Moltke I."/>
            <person name="Raney B.J."/>
            <person name="Rasmussen M.D."/>
            <person name="Robinson J."/>
            <person name="Stark A."/>
            <person name="Vilella A.J."/>
            <person name="Wen J."/>
            <person name="Xie X."/>
            <person name="Zody M.C."/>
            <person name="Baldwin J."/>
            <person name="Bloom T."/>
            <person name="Chin C.W."/>
            <person name="Heiman D."/>
            <person name="Nicol R."/>
            <person name="Nusbaum C."/>
            <person name="Young S."/>
            <person name="Wilkinson J."/>
            <person name="Worley K.C."/>
            <person name="Kovar C.L."/>
            <person name="Muzny D.M."/>
            <person name="Gibbs R.A."/>
            <person name="Cree A."/>
            <person name="Dihn H.H."/>
            <person name="Fowler G."/>
            <person name="Jhangiani S."/>
            <person name="Joshi V."/>
            <person name="Lee S."/>
            <person name="Lewis L.R."/>
            <person name="Nazareth L.V."/>
            <person name="Okwuonu G."/>
            <person name="Santibanez J."/>
            <person name="Warren W.C."/>
            <person name="Mardis E.R."/>
            <person name="Weinstock G.M."/>
            <person name="Wilson R.K."/>
            <person name="Delehaunty K."/>
            <person name="Dooling D."/>
            <person name="Fronik C."/>
            <person name="Fulton L."/>
            <person name="Fulton B."/>
            <person name="Graves T."/>
            <person name="Minx P."/>
            <person name="Sodergren E."/>
            <person name="Birney E."/>
            <person name="Margulies E.H."/>
            <person name="Herrero J."/>
            <person name="Green E.D."/>
            <person name="Haussler D."/>
            <person name="Siepel A."/>
            <person name="Goldman N."/>
            <person name="Pollard K.S."/>
            <person name="Pedersen J.S."/>
            <person name="Lander E.S."/>
            <person name="Kellis M."/>
        </authorList>
    </citation>
    <scope>NUCLEOTIDE SEQUENCE [LARGE SCALE GENOMIC DNA]</scope>
    <source>
        <strain evidence="4">Thorbecke</strain>
    </source>
</reference>
<dbReference type="InParanoid" id="A0A5F9CT54"/>
<evidence type="ECO:0000256" key="2">
    <source>
        <dbReference type="RuleBase" id="RU369053"/>
    </source>
</evidence>
<dbReference type="Proteomes" id="UP000001811">
    <property type="component" value="Unplaced"/>
</dbReference>
<evidence type="ECO:0000313" key="4">
    <source>
        <dbReference type="Proteomes" id="UP000001811"/>
    </source>
</evidence>
<protein>
    <recommendedName>
        <fullName evidence="2">Mitochondrial fission regulator</fullName>
    </recommendedName>
</protein>